<dbReference type="PhylomeDB" id="B3SCB0"/>
<dbReference type="RefSeq" id="XP_002117885.1">
    <property type="nucleotide sequence ID" value="XM_002117849.1"/>
</dbReference>
<dbReference type="KEGG" id="tad:TRIADDRAFT_61907"/>
<dbReference type="InParanoid" id="B3SCB0"/>
<dbReference type="EMBL" id="DS985269">
    <property type="protein sequence ID" value="EDV19647.1"/>
    <property type="molecule type" value="Genomic_DNA"/>
</dbReference>
<evidence type="ECO:0000256" key="6">
    <source>
        <dbReference type="SAM" id="Phobius"/>
    </source>
</evidence>
<dbReference type="PRINTS" id="PR00249">
    <property type="entry name" value="GPCRSECRETIN"/>
</dbReference>
<dbReference type="GO" id="GO:0005886">
    <property type="term" value="C:plasma membrane"/>
    <property type="evidence" value="ECO:0000318"/>
    <property type="project" value="GO_Central"/>
</dbReference>
<dbReference type="Proteomes" id="UP000009022">
    <property type="component" value="Unassembled WGS sequence"/>
</dbReference>
<dbReference type="InterPro" id="IPR017981">
    <property type="entry name" value="GPCR_2-like_7TM"/>
</dbReference>
<evidence type="ECO:0000256" key="5">
    <source>
        <dbReference type="SAM" id="MobiDB-lite"/>
    </source>
</evidence>
<proteinExistence type="predicted"/>
<dbReference type="Pfam" id="PF00002">
    <property type="entry name" value="7tm_2"/>
    <property type="match status" value="1"/>
</dbReference>
<evidence type="ECO:0000313" key="8">
    <source>
        <dbReference type="EMBL" id="EDV19647.1"/>
    </source>
</evidence>
<keyword evidence="4 6" id="KW-0472">Membrane</keyword>
<dbReference type="InterPro" id="IPR000832">
    <property type="entry name" value="GPCR_2_secretin-like"/>
</dbReference>
<dbReference type="GO" id="GO:0007166">
    <property type="term" value="P:cell surface receptor signaling pathway"/>
    <property type="evidence" value="ECO:0007669"/>
    <property type="project" value="InterPro"/>
</dbReference>
<protein>
    <recommendedName>
        <fullName evidence="7">G-protein coupled receptors family 2 profile 2 domain-containing protein</fullName>
    </recommendedName>
</protein>
<evidence type="ECO:0000256" key="2">
    <source>
        <dbReference type="ARBA" id="ARBA00022692"/>
    </source>
</evidence>
<feature type="transmembrane region" description="Helical" evidence="6">
    <location>
        <begin position="154"/>
        <end position="174"/>
    </location>
</feature>
<keyword evidence="3 6" id="KW-1133">Transmembrane helix</keyword>
<dbReference type="eggNOG" id="KOG4193">
    <property type="taxonomic scope" value="Eukaryota"/>
</dbReference>
<feature type="transmembrane region" description="Helical" evidence="6">
    <location>
        <begin position="180"/>
        <end position="207"/>
    </location>
</feature>
<sequence>MILLHVAFQNVAFCGSIIFIGHYLAIAVFMWMLLEGVQILLTFISVFSANSDQCGKRLSIMIVFGWGCPAVISSSCVLTNNNTYIFKFEEYEYALCWFDTTNSWLLYGPVVAITGINFVIAIVVLIILEKNRNPRLLTKAKDDSGDIRQRIRSFLVLCPLLGIPWLITVISWFVQCQNATLYIILLLLSITINSLQGVFFFLAHCILNRKVRDAIRKRFFRYKSKRSTSTSRTLPTSPETLRRHLSRIKRETLIKYETKFESIDGLTRTPSTGSNFIARTHSSGNSQNSNHAKPLDEKKSPTSITIITTAI</sequence>
<evidence type="ECO:0000256" key="4">
    <source>
        <dbReference type="ARBA" id="ARBA00023136"/>
    </source>
</evidence>
<dbReference type="GeneID" id="6759082"/>
<dbReference type="OrthoDB" id="6082634at2759"/>
<dbReference type="CTD" id="6759082"/>
<dbReference type="Gene3D" id="1.20.1070.10">
    <property type="entry name" value="Rhodopsin 7-helix transmembrane proteins"/>
    <property type="match status" value="1"/>
</dbReference>
<reference evidence="8 9" key="1">
    <citation type="journal article" date="2008" name="Nature">
        <title>The Trichoplax genome and the nature of placozoans.</title>
        <authorList>
            <person name="Srivastava M."/>
            <person name="Begovic E."/>
            <person name="Chapman J."/>
            <person name="Putnam N.H."/>
            <person name="Hellsten U."/>
            <person name="Kawashima T."/>
            <person name="Kuo A."/>
            <person name="Mitros T."/>
            <person name="Salamov A."/>
            <person name="Carpenter M.L."/>
            <person name="Signorovitch A.Y."/>
            <person name="Moreno M.A."/>
            <person name="Kamm K."/>
            <person name="Grimwood J."/>
            <person name="Schmutz J."/>
            <person name="Shapiro H."/>
            <person name="Grigoriev I.V."/>
            <person name="Buss L.W."/>
            <person name="Schierwater B."/>
            <person name="Dellaporta S.L."/>
            <person name="Rokhsar D.S."/>
        </authorList>
    </citation>
    <scope>NUCLEOTIDE SEQUENCE [LARGE SCALE GENOMIC DNA]</scope>
    <source>
        <strain evidence="8 9">Grell-BS-1999</strain>
    </source>
</reference>
<feature type="transmembrane region" description="Helical" evidence="6">
    <location>
        <begin position="104"/>
        <end position="128"/>
    </location>
</feature>
<keyword evidence="9" id="KW-1185">Reference proteome</keyword>
<evidence type="ECO:0000256" key="3">
    <source>
        <dbReference type="ARBA" id="ARBA00022989"/>
    </source>
</evidence>
<keyword evidence="2 6" id="KW-0812">Transmembrane</keyword>
<accession>B3SCB0</accession>
<organism evidence="8 9">
    <name type="scientific">Trichoplax adhaerens</name>
    <name type="common">Trichoplax reptans</name>
    <dbReference type="NCBI Taxonomy" id="10228"/>
    <lineage>
        <taxon>Eukaryota</taxon>
        <taxon>Metazoa</taxon>
        <taxon>Placozoa</taxon>
        <taxon>Uniplacotomia</taxon>
        <taxon>Trichoplacea</taxon>
        <taxon>Trichoplacidae</taxon>
        <taxon>Trichoplax</taxon>
    </lineage>
</organism>
<dbReference type="PANTHER" id="PTHR12011">
    <property type="entry name" value="ADHESION G-PROTEIN COUPLED RECEPTOR"/>
    <property type="match status" value="1"/>
</dbReference>
<dbReference type="AlphaFoldDB" id="B3SCB0"/>
<feature type="region of interest" description="Disordered" evidence="5">
    <location>
        <begin position="271"/>
        <end position="301"/>
    </location>
</feature>
<dbReference type="PROSITE" id="PS50261">
    <property type="entry name" value="G_PROTEIN_RECEP_F2_4"/>
    <property type="match status" value="1"/>
</dbReference>
<dbReference type="HOGENOM" id="CLU_895249_0_0_1"/>
<dbReference type="PANTHER" id="PTHR12011:SF347">
    <property type="entry name" value="FI21270P1-RELATED"/>
    <property type="match status" value="1"/>
</dbReference>
<dbReference type="CDD" id="cd13952">
    <property type="entry name" value="7tm_classB"/>
    <property type="match status" value="1"/>
</dbReference>
<name>B3SCB0_TRIAD</name>
<feature type="transmembrane region" description="Helical" evidence="6">
    <location>
        <begin position="58"/>
        <end position="84"/>
    </location>
</feature>
<evidence type="ECO:0000256" key="1">
    <source>
        <dbReference type="ARBA" id="ARBA00004141"/>
    </source>
</evidence>
<evidence type="ECO:0000259" key="7">
    <source>
        <dbReference type="PROSITE" id="PS50261"/>
    </source>
</evidence>
<dbReference type="SUPFAM" id="SSF81321">
    <property type="entry name" value="Family A G protein-coupled receptor-like"/>
    <property type="match status" value="1"/>
</dbReference>
<feature type="domain" description="G-protein coupled receptors family 2 profile 2" evidence="7">
    <location>
        <begin position="1"/>
        <end position="208"/>
    </location>
</feature>
<comment type="subcellular location">
    <subcellularLocation>
        <location evidence="1">Membrane</location>
        <topology evidence="1">Multi-pass membrane protein</topology>
    </subcellularLocation>
</comment>
<feature type="transmembrane region" description="Helical" evidence="6">
    <location>
        <begin position="24"/>
        <end position="46"/>
    </location>
</feature>
<dbReference type="GO" id="GO:0004930">
    <property type="term" value="F:G protein-coupled receptor activity"/>
    <property type="evidence" value="ECO:0007669"/>
    <property type="project" value="InterPro"/>
</dbReference>
<gene>
    <name evidence="8" type="ORF">TRIADDRAFT_61907</name>
</gene>
<feature type="compositionally biased region" description="Polar residues" evidence="5">
    <location>
        <begin position="271"/>
        <end position="291"/>
    </location>
</feature>
<evidence type="ECO:0000313" key="9">
    <source>
        <dbReference type="Proteomes" id="UP000009022"/>
    </source>
</evidence>